<dbReference type="AlphaFoldDB" id="A0AAV9DLK5"/>
<organism evidence="2 3">
    <name type="scientific">Acorus calamus</name>
    <name type="common">Sweet flag</name>
    <dbReference type="NCBI Taxonomy" id="4465"/>
    <lineage>
        <taxon>Eukaryota</taxon>
        <taxon>Viridiplantae</taxon>
        <taxon>Streptophyta</taxon>
        <taxon>Embryophyta</taxon>
        <taxon>Tracheophyta</taxon>
        <taxon>Spermatophyta</taxon>
        <taxon>Magnoliopsida</taxon>
        <taxon>Liliopsida</taxon>
        <taxon>Acoraceae</taxon>
        <taxon>Acorus</taxon>
    </lineage>
</organism>
<evidence type="ECO:0000256" key="1">
    <source>
        <dbReference type="SAM" id="MobiDB-lite"/>
    </source>
</evidence>
<dbReference type="EMBL" id="JAUJYO010000012">
    <property type="protein sequence ID" value="KAK1301755.1"/>
    <property type="molecule type" value="Genomic_DNA"/>
</dbReference>
<evidence type="ECO:0000313" key="2">
    <source>
        <dbReference type="EMBL" id="KAK1301755.1"/>
    </source>
</evidence>
<dbReference type="GO" id="GO:0009507">
    <property type="term" value="C:chloroplast"/>
    <property type="evidence" value="ECO:0007669"/>
    <property type="project" value="TreeGrafter"/>
</dbReference>
<gene>
    <name evidence="2" type="ORF">QJS10_CPB12g01646</name>
</gene>
<dbReference type="Gene3D" id="3.40.1500.20">
    <property type="match status" value="1"/>
</dbReference>
<dbReference type="PANTHER" id="PTHR34685">
    <property type="entry name" value="RED CHLOROPHYLL CATABOLITE REDUCTASE, CHLOROPLASTIC"/>
    <property type="match status" value="1"/>
</dbReference>
<feature type="compositionally biased region" description="Basic residues" evidence="1">
    <location>
        <begin position="17"/>
        <end position="31"/>
    </location>
</feature>
<dbReference type="Pfam" id="PF06405">
    <property type="entry name" value="RCC_reductase"/>
    <property type="match status" value="1"/>
</dbReference>
<sequence length="329" mass="36358">MTTQCTLSKSMLPVFHHSRRLPSPPLRRRLSSQRTFPSPMASSSSSSSERVVAAGGGGGGGWLPEFTNLSPSHRDLMAGILSEIDSRAGPLLLPSSVPADVRSFENEQGTCRGALDIRPGVVDGSTIDFILASWLHCELPFGALDITTMFGFLNATTDAPHLLMEFIQSSPKSLIIFMDLLPRKDLVLHPDHLTTFYEDTHIDKQRQELEKFTGALPYFSNSLYIRSVLSPTAIALNISLAEDGEVNMEEVLRDRVIPVSKEVARTWLDKCVCSERVVSEVERADLVRRDSLIKTKTVEIDLAANLPRLFGPDVAERVVEAIQKAFKIK</sequence>
<reference evidence="2" key="2">
    <citation type="submission" date="2023-06" db="EMBL/GenBank/DDBJ databases">
        <authorList>
            <person name="Ma L."/>
            <person name="Liu K.-W."/>
            <person name="Li Z."/>
            <person name="Hsiao Y.-Y."/>
            <person name="Qi Y."/>
            <person name="Fu T."/>
            <person name="Tang G."/>
            <person name="Zhang D."/>
            <person name="Sun W.-H."/>
            <person name="Liu D.-K."/>
            <person name="Li Y."/>
            <person name="Chen G.-Z."/>
            <person name="Liu X.-D."/>
            <person name="Liao X.-Y."/>
            <person name="Jiang Y.-T."/>
            <person name="Yu X."/>
            <person name="Hao Y."/>
            <person name="Huang J."/>
            <person name="Zhao X.-W."/>
            <person name="Ke S."/>
            <person name="Chen Y.-Y."/>
            <person name="Wu W.-L."/>
            <person name="Hsu J.-L."/>
            <person name="Lin Y.-F."/>
            <person name="Huang M.-D."/>
            <person name="Li C.-Y."/>
            <person name="Huang L."/>
            <person name="Wang Z.-W."/>
            <person name="Zhao X."/>
            <person name="Zhong W.-Y."/>
            <person name="Peng D.-H."/>
            <person name="Ahmad S."/>
            <person name="Lan S."/>
            <person name="Zhang J.-S."/>
            <person name="Tsai W.-C."/>
            <person name="Van De Peer Y."/>
            <person name="Liu Z.-J."/>
        </authorList>
    </citation>
    <scope>NUCLEOTIDE SEQUENCE</scope>
    <source>
        <strain evidence="2">CP</strain>
        <tissue evidence="2">Leaves</tissue>
    </source>
</reference>
<proteinExistence type="predicted"/>
<evidence type="ECO:0000313" key="3">
    <source>
        <dbReference type="Proteomes" id="UP001180020"/>
    </source>
</evidence>
<dbReference type="InterPro" id="IPR009439">
    <property type="entry name" value="RCC_reductase"/>
</dbReference>
<protein>
    <recommendedName>
        <fullName evidence="4">Red chlorophyll catabolite reductase</fullName>
    </recommendedName>
</protein>
<accession>A0AAV9DLK5</accession>
<feature type="compositionally biased region" description="Low complexity" evidence="1">
    <location>
        <begin position="41"/>
        <end position="53"/>
    </location>
</feature>
<feature type="region of interest" description="Disordered" evidence="1">
    <location>
        <begin position="17"/>
        <end position="55"/>
    </location>
</feature>
<dbReference type="Proteomes" id="UP001180020">
    <property type="component" value="Unassembled WGS sequence"/>
</dbReference>
<name>A0AAV9DLK5_ACOCL</name>
<dbReference type="PANTHER" id="PTHR34685:SF2">
    <property type="entry name" value="RED CHLOROPHYLL CATABOLITE REDUCTASE, CHLOROPLASTIC"/>
    <property type="match status" value="1"/>
</dbReference>
<reference evidence="2" key="1">
    <citation type="journal article" date="2023" name="Nat. Commun.">
        <title>Diploid and tetraploid genomes of Acorus and the evolution of monocots.</title>
        <authorList>
            <person name="Ma L."/>
            <person name="Liu K.W."/>
            <person name="Li Z."/>
            <person name="Hsiao Y.Y."/>
            <person name="Qi Y."/>
            <person name="Fu T."/>
            <person name="Tang G.D."/>
            <person name="Zhang D."/>
            <person name="Sun W.H."/>
            <person name="Liu D.K."/>
            <person name="Li Y."/>
            <person name="Chen G.Z."/>
            <person name="Liu X.D."/>
            <person name="Liao X.Y."/>
            <person name="Jiang Y.T."/>
            <person name="Yu X."/>
            <person name="Hao Y."/>
            <person name="Huang J."/>
            <person name="Zhao X.W."/>
            <person name="Ke S."/>
            <person name="Chen Y.Y."/>
            <person name="Wu W.L."/>
            <person name="Hsu J.L."/>
            <person name="Lin Y.F."/>
            <person name="Huang M.D."/>
            <person name="Li C.Y."/>
            <person name="Huang L."/>
            <person name="Wang Z.W."/>
            <person name="Zhao X."/>
            <person name="Zhong W.Y."/>
            <person name="Peng D.H."/>
            <person name="Ahmad S."/>
            <person name="Lan S."/>
            <person name="Zhang J.S."/>
            <person name="Tsai W.C."/>
            <person name="Van de Peer Y."/>
            <person name="Liu Z.J."/>
        </authorList>
    </citation>
    <scope>NUCLEOTIDE SEQUENCE</scope>
    <source>
        <strain evidence="2">CP</strain>
    </source>
</reference>
<dbReference type="GO" id="GO:0015996">
    <property type="term" value="P:chlorophyll catabolic process"/>
    <property type="evidence" value="ECO:0007669"/>
    <property type="project" value="TreeGrafter"/>
</dbReference>
<comment type="caution">
    <text evidence="2">The sequence shown here is derived from an EMBL/GenBank/DDBJ whole genome shotgun (WGS) entry which is preliminary data.</text>
</comment>
<dbReference type="GO" id="GO:0051743">
    <property type="term" value="F:red chlorophyll catabolite reductase activity"/>
    <property type="evidence" value="ECO:0007669"/>
    <property type="project" value="InterPro"/>
</dbReference>
<keyword evidence="3" id="KW-1185">Reference proteome</keyword>
<evidence type="ECO:0008006" key="4">
    <source>
        <dbReference type="Google" id="ProtNLM"/>
    </source>
</evidence>